<reference evidence="5 6" key="1">
    <citation type="submission" date="2017-04" db="EMBL/GenBank/DDBJ databases">
        <authorList>
            <person name="Afonso C.L."/>
            <person name="Miller P.J."/>
            <person name="Scott M.A."/>
            <person name="Spackman E."/>
            <person name="Goraichik I."/>
            <person name="Dimitrov K.M."/>
            <person name="Suarez D.L."/>
            <person name="Swayne D.E."/>
        </authorList>
    </citation>
    <scope>NUCLEOTIDE SEQUENCE [LARGE SCALE GENOMIC DNA]</scope>
    <source>
        <strain evidence="5 6">DSM 5090</strain>
    </source>
</reference>
<dbReference type="STRING" id="112901.SAMN04488500_10794"/>
<dbReference type="SMART" id="SM00320">
    <property type="entry name" value="WD40"/>
    <property type="match status" value="4"/>
</dbReference>
<dbReference type="InterPro" id="IPR036322">
    <property type="entry name" value="WD40_repeat_dom_sf"/>
</dbReference>
<evidence type="ECO:0000313" key="5">
    <source>
        <dbReference type="EMBL" id="SMC70836.1"/>
    </source>
</evidence>
<evidence type="ECO:0000256" key="1">
    <source>
        <dbReference type="ARBA" id="ARBA00022574"/>
    </source>
</evidence>
<sequence>MALRDDDKDFLRQLAWIYPSDYMAELKELVEAVVKEQLAAGERQNIRDIVWGIMNKSRSGASDASPDQDSASDQAAQAEADREVREKVLSALSAGKPHIPAGMGPEGIGPLIETLAADVGAAACARTALSSLTDSGAIDAFCSEWAKSRCPELEEILLEAGYLASQPLGIRLSTVLKTGADRVMLDDGPELVPELLIAVDDSDRIIAGRARRLLLTLTDRQAIDAVCEIVLAEADNERLKSWAVIARYAPSNDSRAAFFYAATGQWDKYYALDWQEARPLLAKGYKEAGSAERQRFLEVVRKDGQSLLLAGLLLENSGHDEYEEITTKDWETMLELLVSQQRWPELYRLAFRAPVNWAAEITLMLQSAGWQPRAWERPGWEKTLAVCPQNGREAFVPDGREMALLEFALTDTVIECAAFHPNGRIVAGGGRDGRLRLWQIGSRHVWRTVDIHADAITAIAFTPDGRYLATAGREGKAHTWRLPEVKWVNSVNGQPGMVTALEADYSGQLLAAACAGGAAAARVWGWDGAYMVNQGQYPGSVFGAAAVNAQLRVAVGGGRDGKIRVYALTGSKCGNRSWAAHIGAVESLKLSGDGRIAVSTGADGMLRVWQPECGQLLWSMPESGRLLAVSYDGSTAAVSKPEDGIIAIKQIRMIKPLARATHADWRQAQELMAVPDLVPAVGQAVTFLHTLLAGKFRYDIML</sequence>
<organism evidence="5 6">
    <name type="scientific">Sporomusa malonica</name>
    <dbReference type="NCBI Taxonomy" id="112901"/>
    <lineage>
        <taxon>Bacteria</taxon>
        <taxon>Bacillati</taxon>
        <taxon>Bacillota</taxon>
        <taxon>Negativicutes</taxon>
        <taxon>Selenomonadales</taxon>
        <taxon>Sporomusaceae</taxon>
        <taxon>Sporomusa</taxon>
    </lineage>
</organism>
<dbReference type="Gene3D" id="2.130.10.10">
    <property type="entry name" value="YVTN repeat-like/Quinoprotein amine dehydrogenase"/>
    <property type="match status" value="2"/>
</dbReference>
<dbReference type="RefSeq" id="WP_084575605.1">
    <property type="nucleotide sequence ID" value="NZ_CP155572.1"/>
</dbReference>
<proteinExistence type="predicted"/>
<feature type="repeat" description="WD" evidence="3">
    <location>
        <begin position="578"/>
        <end position="610"/>
    </location>
</feature>
<feature type="region of interest" description="Disordered" evidence="4">
    <location>
        <begin position="58"/>
        <end position="80"/>
    </location>
</feature>
<dbReference type="PROSITE" id="PS50294">
    <property type="entry name" value="WD_REPEATS_REGION"/>
    <property type="match status" value="3"/>
</dbReference>
<keyword evidence="2" id="KW-0677">Repeat</keyword>
<keyword evidence="1 3" id="KW-0853">WD repeat</keyword>
<dbReference type="EMBL" id="FWXI01000007">
    <property type="protein sequence ID" value="SMC70836.1"/>
    <property type="molecule type" value="Genomic_DNA"/>
</dbReference>
<dbReference type="AlphaFoldDB" id="A0A1W2BD53"/>
<evidence type="ECO:0000256" key="3">
    <source>
        <dbReference type="PROSITE-ProRule" id="PRU00221"/>
    </source>
</evidence>
<keyword evidence="6" id="KW-1185">Reference proteome</keyword>
<protein>
    <submittedName>
        <fullName evidence="5">WD domain-containing protein, G-beta repeat-containing protein</fullName>
    </submittedName>
</protein>
<evidence type="ECO:0000256" key="4">
    <source>
        <dbReference type="SAM" id="MobiDB-lite"/>
    </source>
</evidence>
<dbReference type="PROSITE" id="PS50082">
    <property type="entry name" value="WD_REPEATS_2"/>
    <property type="match status" value="3"/>
</dbReference>
<feature type="repeat" description="WD" evidence="3">
    <location>
        <begin position="449"/>
        <end position="490"/>
    </location>
</feature>
<name>A0A1W2BD53_9FIRM</name>
<gene>
    <name evidence="5" type="ORF">SAMN04488500_10794</name>
</gene>
<accession>A0A1W2BD53</accession>
<dbReference type="PANTHER" id="PTHR19848">
    <property type="entry name" value="WD40 REPEAT PROTEIN"/>
    <property type="match status" value="1"/>
</dbReference>
<dbReference type="InterPro" id="IPR015943">
    <property type="entry name" value="WD40/YVTN_repeat-like_dom_sf"/>
</dbReference>
<dbReference type="Proteomes" id="UP000192738">
    <property type="component" value="Unassembled WGS sequence"/>
</dbReference>
<evidence type="ECO:0000256" key="2">
    <source>
        <dbReference type="ARBA" id="ARBA00022737"/>
    </source>
</evidence>
<dbReference type="PANTHER" id="PTHR19848:SF8">
    <property type="entry name" value="F-BOX AND WD REPEAT DOMAIN CONTAINING 7"/>
    <property type="match status" value="1"/>
</dbReference>
<dbReference type="InterPro" id="IPR001680">
    <property type="entry name" value="WD40_rpt"/>
</dbReference>
<dbReference type="SUPFAM" id="SSF50978">
    <property type="entry name" value="WD40 repeat-like"/>
    <property type="match status" value="1"/>
</dbReference>
<feature type="repeat" description="WD" evidence="3">
    <location>
        <begin position="414"/>
        <end position="448"/>
    </location>
</feature>
<dbReference type="Pfam" id="PF00400">
    <property type="entry name" value="WD40"/>
    <property type="match status" value="3"/>
</dbReference>
<evidence type="ECO:0000313" key="6">
    <source>
        <dbReference type="Proteomes" id="UP000192738"/>
    </source>
</evidence>
<dbReference type="OrthoDB" id="1677004at2"/>
<feature type="compositionally biased region" description="Low complexity" evidence="4">
    <location>
        <begin position="59"/>
        <end position="78"/>
    </location>
</feature>